<evidence type="ECO:0000313" key="3">
    <source>
        <dbReference type="Proteomes" id="UP000607197"/>
    </source>
</evidence>
<proteinExistence type="predicted"/>
<reference evidence="2" key="2">
    <citation type="submission" date="2020-09" db="EMBL/GenBank/DDBJ databases">
        <authorList>
            <person name="Sun Q."/>
            <person name="Ohkuma M."/>
        </authorList>
    </citation>
    <scope>NUCLEOTIDE SEQUENCE</scope>
    <source>
        <strain evidence="2">JCM 19596</strain>
    </source>
</reference>
<dbReference type="OrthoDB" id="166747at2157"/>
<protein>
    <submittedName>
        <fullName evidence="2">Uncharacterized protein</fullName>
    </submittedName>
</protein>
<keyword evidence="1" id="KW-0472">Membrane</keyword>
<feature type="transmembrane region" description="Helical" evidence="1">
    <location>
        <begin position="12"/>
        <end position="31"/>
    </location>
</feature>
<keyword evidence="1" id="KW-1133">Transmembrane helix</keyword>
<dbReference type="RefSeq" id="WP_188977906.1">
    <property type="nucleotide sequence ID" value="NZ_BMPG01000002.1"/>
</dbReference>
<dbReference type="AlphaFoldDB" id="A0A830FJR1"/>
<reference evidence="2" key="1">
    <citation type="journal article" date="2014" name="Int. J. Syst. Evol. Microbiol.">
        <title>Complete genome sequence of Corynebacterium casei LMG S-19264T (=DSM 44701T), isolated from a smear-ripened cheese.</title>
        <authorList>
            <consortium name="US DOE Joint Genome Institute (JGI-PGF)"/>
            <person name="Walter F."/>
            <person name="Albersmeier A."/>
            <person name="Kalinowski J."/>
            <person name="Ruckert C."/>
        </authorList>
    </citation>
    <scope>NUCLEOTIDE SEQUENCE</scope>
    <source>
        <strain evidence="2">JCM 19596</strain>
    </source>
</reference>
<accession>A0A830FJR1</accession>
<name>A0A830FJR1_9EURY</name>
<gene>
    <name evidence="2" type="ORF">GCM10009039_16960</name>
</gene>
<evidence type="ECO:0000313" key="2">
    <source>
        <dbReference type="EMBL" id="GGL59321.1"/>
    </source>
</evidence>
<dbReference type="EMBL" id="BMPG01000002">
    <property type="protein sequence ID" value="GGL59321.1"/>
    <property type="molecule type" value="Genomic_DNA"/>
</dbReference>
<sequence>MQSQVARFTTAVAYQTSLAVGIMLLPFALVARRMGVTLPVGRLVERAEGAYESTR</sequence>
<dbReference type="Proteomes" id="UP000607197">
    <property type="component" value="Unassembled WGS sequence"/>
</dbReference>
<comment type="caution">
    <text evidence="2">The sequence shown here is derived from an EMBL/GenBank/DDBJ whole genome shotgun (WGS) entry which is preliminary data.</text>
</comment>
<keyword evidence="1" id="KW-0812">Transmembrane</keyword>
<evidence type="ECO:0000256" key="1">
    <source>
        <dbReference type="SAM" id="Phobius"/>
    </source>
</evidence>
<keyword evidence="3" id="KW-1185">Reference proteome</keyword>
<organism evidence="2 3">
    <name type="scientific">Halocalculus aciditolerans</name>
    <dbReference type="NCBI Taxonomy" id="1383812"/>
    <lineage>
        <taxon>Archaea</taxon>
        <taxon>Methanobacteriati</taxon>
        <taxon>Methanobacteriota</taxon>
        <taxon>Stenosarchaea group</taxon>
        <taxon>Halobacteria</taxon>
        <taxon>Halobacteriales</taxon>
        <taxon>Halobacteriaceae</taxon>
        <taxon>Halocalculus</taxon>
    </lineage>
</organism>